<accession>A0A9N8H9N8</accession>
<sequence length="1145" mass="126425">MADIMNNNMEVVEEEEEAGKKDALVDEAQQIRTRKRRRKLRSMLRKAGGFPSFVSLISPDALDEDEEDDEEEEEEEPESIVIDVDEYLGLHQTDNDEDNDEDDDQNHHAIQERTQTTTPADEGYYEGRVPLASPDDEKYLSSLQQLIRNHLEIFSATAVDAAGSQSGRRLPIVRGKVGIRCIHCASVALAHEAFLANGGTHNKDNPIQPVEKSKLYPQGAVSYPNNIAGMYSICSQKPQLHFENCPNTPASVRSQFYRHTHETARGGGEGRAKSKEVPAALYYLVAAKRHGLVDVEGGIRFSRDLSLQPLPFEAVLASQRQESEELKTIITLPPSVARSTAIKNEEPVPTLVGSAVTVSDATAEQVLAEALAEPENPTLYLGRATDKKMVSDYMFLCIRQVAVCHATPADFATRGKKTRKMRVGFAGFCCRHCQRFLDKRDGPELARALPGGVSDYSCRSFSSNSDGLASAIANTFAIHLAKCDHAPLKLRKALAAYKRIHPRQMADMPHGSQRKAFSVIWERQRKFDVSEEQMRDKIAAYQRGQRNIVWPPPQKQAEHHHHVRTSPRATTTTTTSARTPSSSSSKKSKSKGKPGTKVGRECSDFPLSNDPATRRTLDEYLDHWTPGEDNDGLFLPSDRDIASDYIFLTVRQLKAAIPTTADLAKGKRGPSNPIAGMCCMHCDGKDPSEIAPSCRSFATAPDNYASAFNTSLYNHMQNCQFIKPHVKKALADLRKLHSQQIQALQFGAQRKFFTNLYNRLRAVPLPGKLPQAPPPPVASSSSSSKPSRRSSAGSASGRRVTRGSESAEDAILASYGFFEAPCQSFFCLRCRMVPLQFRARGSLSFAHPTIEFMTEHQEACAEDGMNLWYCVESVKKLLKTEFSIKYLTDELFKEVILECFGRNEQLATIFTSEIVKVYQMSRHGGVTRSVENYIKAKSQGLWSKLPLAVDSAKVTRAYATFAASVEGLSPRISDNSALFTYLHLISPSLRLSEDDEEGAGSESDGIAEGEGNSEEGKAESDGEAEDANEAVNNEEGDDDEEEEEEAEIEDDPEEEEEESTGNPPPKKRRKRGKELRRKPSDGDGDEDAAGELSGESQETPSAETGDDSLAEVGDGEAGTDNPPVQVQRAATRPKRGKELRRPDMD</sequence>
<name>A0A9N8H9N8_9STRA</name>
<feature type="region of interest" description="Disordered" evidence="1">
    <location>
        <begin position="1"/>
        <end position="24"/>
    </location>
</feature>
<proteinExistence type="predicted"/>
<feature type="region of interest" description="Disordered" evidence="1">
    <location>
        <begin position="991"/>
        <end position="1145"/>
    </location>
</feature>
<evidence type="ECO:0000313" key="3">
    <source>
        <dbReference type="Proteomes" id="UP001153069"/>
    </source>
</evidence>
<feature type="region of interest" description="Disordered" evidence="1">
    <location>
        <begin position="553"/>
        <end position="611"/>
    </location>
</feature>
<dbReference type="AlphaFoldDB" id="A0A9N8H9N8"/>
<dbReference type="Proteomes" id="UP001153069">
    <property type="component" value="Unassembled WGS sequence"/>
</dbReference>
<dbReference type="EMBL" id="CAICTM010000283">
    <property type="protein sequence ID" value="CAB9506918.1"/>
    <property type="molecule type" value="Genomic_DNA"/>
</dbReference>
<feature type="compositionally biased region" description="Low complexity" evidence="1">
    <location>
        <begin position="778"/>
        <end position="798"/>
    </location>
</feature>
<evidence type="ECO:0000313" key="2">
    <source>
        <dbReference type="EMBL" id="CAB9506918.1"/>
    </source>
</evidence>
<protein>
    <submittedName>
        <fullName evidence="2">Uncharacterized protein</fullName>
    </submittedName>
</protein>
<feature type="compositionally biased region" description="Basic residues" evidence="1">
    <location>
        <begin position="1065"/>
        <end position="1076"/>
    </location>
</feature>
<gene>
    <name evidence="2" type="ORF">SEMRO_284_G107990.1</name>
</gene>
<feature type="region of interest" description="Disordered" evidence="1">
    <location>
        <begin position="51"/>
        <end position="131"/>
    </location>
</feature>
<feature type="compositionally biased region" description="Acidic residues" evidence="1">
    <location>
        <begin position="95"/>
        <end position="104"/>
    </location>
</feature>
<evidence type="ECO:0000256" key="1">
    <source>
        <dbReference type="SAM" id="MobiDB-lite"/>
    </source>
</evidence>
<feature type="compositionally biased region" description="Low complexity" evidence="1">
    <location>
        <begin position="1"/>
        <end position="10"/>
    </location>
</feature>
<feature type="region of interest" description="Disordered" evidence="1">
    <location>
        <begin position="767"/>
        <end position="802"/>
    </location>
</feature>
<feature type="compositionally biased region" description="Acidic residues" evidence="1">
    <location>
        <begin position="993"/>
        <end position="1013"/>
    </location>
</feature>
<reference evidence="2" key="1">
    <citation type="submission" date="2020-06" db="EMBL/GenBank/DDBJ databases">
        <authorList>
            <consortium name="Plant Systems Biology data submission"/>
        </authorList>
    </citation>
    <scope>NUCLEOTIDE SEQUENCE</scope>
    <source>
        <strain evidence="2">D6</strain>
    </source>
</reference>
<dbReference type="OrthoDB" id="48362at2759"/>
<keyword evidence="3" id="KW-1185">Reference proteome</keyword>
<feature type="compositionally biased region" description="Low complexity" evidence="1">
    <location>
        <begin position="566"/>
        <end position="585"/>
    </location>
</feature>
<feature type="compositionally biased region" description="Acidic residues" evidence="1">
    <location>
        <begin position="61"/>
        <end position="86"/>
    </location>
</feature>
<feature type="compositionally biased region" description="Acidic residues" evidence="1">
    <location>
        <begin position="1021"/>
        <end position="1059"/>
    </location>
</feature>
<comment type="caution">
    <text evidence="2">The sequence shown here is derived from an EMBL/GenBank/DDBJ whole genome shotgun (WGS) entry which is preliminary data.</text>
</comment>
<organism evidence="2 3">
    <name type="scientific">Seminavis robusta</name>
    <dbReference type="NCBI Taxonomy" id="568900"/>
    <lineage>
        <taxon>Eukaryota</taxon>
        <taxon>Sar</taxon>
        <taxon>Stramenopiles</taxon>
        <taxon>Ochrophyta</taxon>
        <taxon>Bacillariophyta</taxon>
        <taxon>Bacillariophyceae</taxon>
        <taxon>Bacillariophycidae</taxon>
        <taxon>Naviculales</taxon>
        <taxon>Naviculaceae</taxon>
        <taxon>Seminavis</taxon>
    </lineage>
</organism>